<reference evidence="12 22" key="7">
    <citation type="submission" date="2019-12" db="EMBL/GenBank/DDBJ databases">
        <title>Functional and genomic insights into the Sphingobium yanoikuyae YC-JY1, a bacterium efficiently degrading bisphenol A.</title>
        <authorList>
            <person name="Jia Y."/>
            <person name="Li X."/>
            <person name="Wang J."/>
            <person name="Eltoukhy A."/>
            <person name="Lamraoui I."/>
            <person name="Yan Y."/>
        </authorList>
    </citation>
    <scope>NUCLEOTIDE SEQUENCE [LARGE SCALE GENOMIC DNA]</scope>
    <source>
        <strain evidence="12 22">YC-JY1</strain>
    </source>
</reference>
<reference evidence="13 23" key="8">
    <citation type="submission" date="2020-04" db="EMBL/GenBank/DDBJ databases">
        <title>The Whole Genome Analysis of High salt-tolerant Sphingobium yanoikuyae YC-XJ2 with Aryl organophosphorus flame retardants (aryl-OPFRs)-degrading capacity and characteristics of Related phosphotriesterase.</title>
        <authorList>
            <person name="Li X."/>
        </authorList>
    </citation>
    <scope>NUCLEOTIDE SEQUENCE [LARGE SCALE GENOMIC DNA]</scope>
    <source>
        <strain evidence="13 23">YC-XJ2</strain>
    </source>
</reference>
<dbReference type="InterPro" id="IPR005471">
    <property type="entry name" value="Tscrpt_reg_IclR_N"/>
</dbReference>
<reference evidence="8 17" key="3">
    <citation type="submission" date="2017-04" db="EMBL/GenBank/DDBJ databases">
        <title>Characterization, genome and methylation analysis of a phthalic acid esters degrading strain Sphingobium yanoikuyae SHJ.</title>
        <authorList>
            <person name="Feng L."/>
        </authorList>
    </citation>
    <scope>NUCLEOTIDE SEQUENCE [LARGE SCALE GENOMIC DNA]</scope>
    <source>
        <strain evidence="8 17">SHJ</strain>
    </source>
</reference>
<dbReference type="RefSeq" id="WP_004209343.1">
    <property type="nucleotide sequence ID" value="NZ_CAIGKD010000011.1"/>
</dbReference>
<dbReference type="InterPro" id="IPR036390">
    <property type="entry name" value="WH_DNA-bd_sf"/>
</dbReference>
<dbReference type="GO" id="GO:0003700">
    <property type="term" value="F:DNA-binding transcription factor activity"/>
    <property type="evidence" value="ECO:0007669"/>
    <property type="project" value="TreeGrafter"/>
</dbReference>
<dbReference type="PROSITE" id="PS51077">
    <property type="entry name" value="HTH_ICLR"/>
    <property type="match status" value="1"/>
</dbReference>
<dbReference type="AlphaFoldDB" id="A0A085K6T6"/>
<protein>
    <submittedName>
        <fullName evidence="12">Helix-turn-helix domain-containing protein</fullName>
    </submittedName>
    <submittedName>
        <fullName evidence="8 15">Transcriptional regulator</fullName>
    </submittedName>
</protein>
<dbReference type="SUPFAM" id="SSF55781">
    <property type="entry name" value="GAF domain-like"/>
    <property type="match status" value="1"/>
</dbReference>
<evidence type="ECO:0000313" key="11">
    <source>
        <dbReference type="EMBL" id="OAH46828.1"/>
    </source>
</evidence>
<evidence type="ECO:0000313" key="22">
    <source>
        <dbReference type="Proteomes" id="UP000464086"/>
    </source>
</evidence>
<dbReference type="InterPro" id="IPR036388">
    <property type="entry name" value="WH-like_DNA-bd_sf"/>
</dbReference>
<dbReference type="EMBL" id="CP060122">
    <property type="protein sequence ID" value="QNG47871.1"/>
    <property type="molecule type" value="Genomic_DNA"/>
</dbReference>
<dbReference type="SUPFAM" id="SSF46785">
    <property type="entry name" value="Winged helix' DNA-binding domain"/>
    <property type="match status" value="1"/>
</dbReference>
<reference evidence="10 16" key="1">
    <citation type="submission" date="2014-03" db="EMBL/GenBank/DDBJ databases">
        <title>Genome sequence of Sphingobium yanoikuyae B1.</title>
        <authorList>
            <person name="Gan H.M."/>
            <person name="Gan H.Y."/>
            <person name="Savka M.A."/>
        </authorList>
    </citation>
    <scope>NUCLEOTIDE SEQUENCE [LARGE SCALE GENOMIC DNA]</scope>
    <source>
        <strain evidence="10 16">B1</strain>
    </source>
</reference>
<dbReference type="PATRIC" id="fig|13690.10.peg.2297"/>
<evidence type="ECO:0000313" key="14">
    <source>
        <dbReference type="EMBL" id="QNG47871.1"/>
    </source>
</evidence>
<dbReference type="KEGG" id="sya:A6768_21725"/>
<dbReference type="Proteomes" id="UP000287401">
    <property type="component" value="Unassembled WGS sequence"/>
</dbReference>
<dbReference type="Proteomes" id="UP000077262">
    <property type="component" value="Unassembled WGS sequence"/>
</dbReference>
<dbReference type="EMBL" id="CP023741">
    <property type="protein sequence ID" value="ATI82354.1"/>
    <property type="molecule type" value="Genomic_DNA"/>
</dbReference>
<dbReference type="Pfam" id="PF01614">
    <property type="entry name" value="IclR_C"/>
    <property type="match status" value="1"/>
</dbReference>
<evidence type="ECO:0000313" key="10">
    <source>
        <dbReference type="EMBL" id="KEZ18857.1"/>
    </source>
</evidence>
<evidence type="ECO:0000256" key="4">
    <source>
        <dbReference type="SAM" id="MobiDB-lite"/>
    </source>
</evidence>
<evidence type="ECO:0000313" key="18">
    <source>
        <dbReference type="Proteomes" id="UP000077262"/>
    </source>
</evidence>
<dbReference type="eggNOG" id="COG1414">
    <property type="taxonomic scope" value="Bacteria"/>
</dbReference>
<evidence type="ECO:0000313" key="7">
    <source>
        <dbReference type="EMBL" id="ATI82354.1"/>
    </source>
</evidence>
<evidence type="ECO:0000313" key="9">
    <source>
        <dbReference type="EMBL" id="AYO79194.1"/>
    </source>
</evidence>
<dbReference type="EMBL" id="CP047218">
    <property type="protein sequence ID" value="QHD69309.1"/>
    <property type="molecule type" value="Genomic_DNA"/>
</dbReference>
<dbReference type="OrthoDB" id="6057486at2"/>
<evidence type="ECO:0000313" key="21">
    <source>
        <dbReference type="Proteomes" id="UP000287401"/>
    </source>
</evidence>
<name>A0A085K6T6_SPHYA</name>
<evidence type="ECO:0000313" key="8">
    <source>
        <dbReference type="EMBL" id="ATP17483.1"/>
    </source>
</evidence>
<dbReference type="EMBL" id="QRAL01000016">
    <property type="protein sequence ID" value="RSU55804.1"/>
    <property type="molecule type" value="Genomic_DNA"/>
</dbReference>
<keyword evidence="3" id="KW-0804">Transcription</keyword>
<evidence type="ECO:0000313" key="12">
    <source>
        <dbReference type="EMBL" id="QHD69309.1"/>
    </source>
</evidence>
<dbReference type="Gene3D" id="3.30.450.40">
    <property type="match status" value="1"/>
</dbReference>
<dbReference type="EMBL" id="LSTR01000018">
    <property type="protein sequence ID" value="OAH46828.1"/>
    <property type="molecule type" value="Genomic_DNA"/>
</dbReference>
<dbReference type="Proteomes" id="UP000502611">
    <property type="component" value="Chromosome"/>
</dbReference>
<feature type="region of interest" description="Disordered" evidence="4">
    <location>
        <begin position="1"/>
        <end position="24"/>
    </location>
</feature>
<dbReference type="GeneID" id="57779481"/>
<keyword evidence="2" id="KW-0238">DNA-binding</keyword>
<reference evidence="14 24" key="9">
    <citation type="submission" date="2020-07" db="EMBL/GenBank/DDBJ databases">
        <title>Whole genome sequence of Sphingobium yanoikuyae A3.</title>
        <authorList>
            <person name="Han S.-S."/>
        </authorList>
    </citation>
    <scope>NUCLEOTIDE SEQUENCE [LARGE SCALE GENOMIC DNA]</scope>
    <source>
        <strain evidence="14 24">A3</strain>
    </source>
</reference>
<evidence type="ECO:0000256" key="2">
    <source>
        <dbReference type="ARBA" id="ARBA00023125"/>
    </source>
</evidence>
<reference evidence="11 18" key="2">
    <citation type="submission" date="2016-02" db="EMBL/GenBank/DDBJ databases">
        <authorList>
            <person name="Wen L."/>
            <person name="He K."/>
            <person name="Yang H."/>
        </authorList>
    </citation>
    <scope>NUCLEOTIDE SEQUENCE [LARGE SCALE GENOMIC DNA]</scope>
    <source>
        <strain evidence="11 18">CD09_2</strain>
    </source>
</reference>
<proteinExistence type="predicted"/>
<dbReference type="EMBL" id="JGVR01000012">
    <property type="protein sequence ID" value="KEZ18857.1"/>
    <property type="molecule type" value="Genomic_DNA"/>
</dbReference>
<evidence type="ECO:0000313" key="23">
    <source>
        <dbReference type="Proteomes" id="UP000502611"/>
    </source>
</evidence>
<sequence length="275" mass="30141">MRQNTSNPESGPREEKSKTQGSQTLQRGLDLLDQVIDGPVKLADLSERMGLTRSTTHRLANALVERGFLTFLPREGYQLGPKLLQLGFLAQSQADVVQIARPHLEALAAASEDVVHLGRLDGDQALYLDKIPGRRRVEISSRIGDRHPLTSTGLGKALMLDDPEAGWTRLLESERENGTHDADPATWLERMRGYVAAGRAFDLEENEDQIRCVAAPIRDASGAIVAAISLSSAAQYMDDERMASLSDEVRAAAQKVSADLGWTPGVKSPRRPVRR</sequence>
<dbReference type="SMART" id="SM00346">
    <property type="entry name" value="HTH_ICLR"/>
    <property type="match status" value="1"/>
</dbReference>
<evidence type="ECO:0000313" key="16">
    <source>
        <dbReference type="Proteomes" id="UP000028534"/>
    </source>
</evidence>
<feature type="domain" description="HTH iclR-type" evidence="5">
    <location>
        <begin position="22"/>
        <end position="81"/>
    </location>
</feature>
<dbReference type="STRING" id="13690.AX777_07405"/>
<dbReference type="Pfam" id="PF09339">
    <property type="entry name" value="HTH_IclR"/>
    <property type="match status" value="1"/>
</dbReference>
<reference evidence="15 21" key="5">
    <citation type="submission" date="2018-07" db="EMBL/GenBank/DDBJ databases">
        <title>Genomic and Epidemiologic Investigation of an Indolent Hospital Outbreak.</title>
        <authorList>
            <person name="Johnson R.C."/>
            <person name="Deming C."/>
            <person name="Conlan S."/>
            <person name="Zellmer C.J."/>
            <person name="Michelin A.V."/>
            <person name="Lee-Lin S."/>
            <person name="Thomas P.J."/>
            <person name="Park M."/>
            <person name="Weingarten R.A."/>
            <person name="Less J."/>
            <person name="Dekker J.P."/>
            <person name="Frank K.M."/>
            <person name="Musser K.A."/>
            <person name="Mcquiston J.R."/>
            <person name="Henderson D.K."/>
            <person name="Lau A.F."/>
            <person name="Palmore T.N."/>
            <person name="Segre J.A."/>
        </authorList>
    </citation>
    <scope>NUCLEOTIDE SEQUENCE [LARGE SCALE GENOMIC DNA]</scope>
    <source>
        <strain evidence="15 21">SK-NIH.Env6_1116</strain>
    </source>
</reference>
<dbReference type="Gene3D" id="1.10.10.10">
    <property type="entry name" value="Winged helix-like DNA-binding domain superfamily/Winged helix DNA-binding domain"/>
    <property type="match status" value="1"/>
</dbReference>
<dbReference type="GO" id="GO:0003677">
    <property type="term" value="F:DNA binding"/>
    <property type="evidence" value="ECO:0007669"/>
    <property type="project" value="UniProtKB-KW"/>
</dbReference>
<dbReference type="Proteomes" id="UP000280708">
    <property type="component" value="Chromosome"/>
</dbReference>
<gene>
    <name evidence="7" type="ORF">A6768_21725</name>
    <name evidence="11" type="ORF">AX777_07405</name>
    <name evidence="8" type="ORF">BV87_03150</name>
    <name evidence="10" type="ORF">CP98_02237</name>
    <name evidence="15" type="ORF">DAH51_15465</name>
    <name evidence="9" type="ORF">EBF16_21280</name>
    <name evidence="12" type="ORF">GS397_21110</name>
    <name evidence="14" type="ORF">H3V42_09960</name>
    <name evidence="13" type="ORF">HH800_21860</name>
</gene>
<keyword evidence="1" id="KW-0805">Transcription regulation</keyword>
<reference evidence="7 19" key="4">
    <citation type="submission" date="2017-10" db="EMBL/GenBank/DDBJ databases">
        <title>Sphingobium yanoikuyae S72.</title>
        <authorList>
            <person name="Sanchez E."/>
            <person name="Bustos P."/>
            <person name="Mendoza P."/>
            <person name="Guo X."/>
            <person name="Mendoza A."/>
        </authorList>
    </citation>
    <scope>NUCLEOTIDE SEQUENCE [LARGE SCALE GENOMIC DNA]</scope>
    <source>
        <strain evidence="7 19">S72</strain>
    </source>
</reference>
<organism evidence="15 21">
    <name type="scientific">Sphingobium yanoikuyae</name>
    <name type="common">Sphingomonas yanoikuyae</name>
    <dbReference type="NCBI Taxonomy" id="13690"/>
    <lineage>
        <taxon>Bacteria</taxon>
        <taxon>Pseudomonadati</taxon>
        <taxon>Pseudomonadota</taxon>
        <taxon>Alphaproteobacteria</taxon>
        <taxon>Sphingomonadales</taxon>
        <taxon>Sphingomonadaceae</taxon>
        <taxon>Sphingobium</taxon>
    </lineage>
</organism>
<dbReference type="EMBL" id="CP053021">
    <property type="protein sequence ID" value="QJR04608.1"/>
    <property type="molecule type" value="Genomic_DNA"/>
</dbReference>
<dbReference type="GO" id="GO:0045892">
    <property type="term" value="P:negative regulation of DNA-templated transcription"/>
    <property type="evidence" value="ECO:0007669"/>
    <property type="project" value="TreeGrafter"/>
</dbReference>
<evidence type="ECO:0000256" key="1">
    <source>
        <dbReference type="ARBA" id="ARBA00023015"/>
    </source>
</evidence>
<dbReference type="Proteomes" id="UP000219422">
    <property type="component" value="Chromosome"/>
</dbReference>
<feature type="domain" description="IclR-ED" evidence="6">
    <location>
        <begin position="82"/>
        <end position="262"/>
    </location>
</feature>
<evidence type="ECO:0000313" key="15">
    <source>
        <dbReference type="EMBL" id="RSU55804.1"/>
    </source>
</evidence>
<dbReference type="PROSITE" id="PS51078">
    <property type="entry name" value="ICLR_ED"/>
    <property type="match status" value="1"/>
</dbReference>
<dbReference type="Proteomes" id="UP000515377">
    <property type="component" value="Chromosome"/>
</dbReference>
<evidence type="ECO:0000313" key="13">
    <source>
        <dbReference type="EMBL" id="QJR04608.1"/>
    </source>
</evidence>
<evidence type="ECO:0000313" key="19">
    <source>
        <dbReference type="Proteomes" id="UP000219422"/>
    </source>
</evidence>
<evidence type="ECO:0000259" key="6">
    <source>
        <dbReference type="PROSITE" id="PS51078"/>
    </source>
</evidence>
<evidence type="ECO:0000313" key="20">
    <source>
        <dbReference type="Proteomes" id="UP000280708"/>
    </source>
</evidence>
<dbReference type="Proteomes" id="UP000028534">
    <property type="component" value="Unassembled WGS sequence"/>
</dbReference>
<dbReference type="Proteomes" id="UP000037029">
    <property type="component" value="Chromosome"/>
</dbReference>
<evidence type="ECO:0000256" key="3">
    <source>
        <dbReference type="ARBA" id="ARBA00023163"/>
    </source>
</evidence>
<dbReference type="InterPro" id="IPR050707">
    <property type="entry name" value="HTH_MetabolicPath_Reg"/>
</dbReference>
<dbReference type="InterPro" id="IPR029016">
    <property type="entry name" value="GAF-like_dom_sf"/>
</dbReference>
<evidence type="ECO:0000313" key="24">
    <source>
        <dbReference type="Proteomes" id="UP000515377"/>
    </source>
</evidence>
<evidence type="ECO:0000259" key="5">
    <source>
        <dbReference type="PROSITE" id="PS51077"/>
    </source>
</evidence>
<dbReference type="EMBL" id="CP033230">
    <property type="protein sequence ID" value="AYO79194.1"/>
    <property type="molecule type" value="Genomic_DNA"/>
</dbReference>
<accession>A0A085K6T6</accession>
<dbReference type="PANTHER" id="PTHR30136">
    <property type="entry name" value="HELIX-TURN-HELIX TRANSCRIPTIONAL REGULATOR, ICLR FAMILY"/>
    <property type="match status" value="1"/>
</dbReference>
<reference evidence="9 20" key="6">
    <citation type="submission" date="2018-10" db="EMBL/GenBank/DDBJ databases">
        <title>Characterization and genome analysis of a novel bacterium Sphingobium yanoikuyae SJTF8 capable of degrading PAHs.</title>
        <authorList>
            <person name="Yin C."/>
            <person name="Xiong W."/>
            <person name="Liang R."/>
        </authorList>
    </citation>
    <scope>NUCLEOTIDE SEQUENCE [LARGE SCALE GENOMIC DNA]</scope>
    <source>
        <strain evidence="9 20">SJTF8</strain>
    </source>
</reference>
<dbReference type="Proteomes" id="UP000464086">
    <property type="component" value="Chromosome"/>
</dbReference>
<dbReference type="PANTHER" id="PTHR30136:SF35">
    <property type="entry name" value="HTH-TYPE TRANSCRIPTIONAL REGULATOR RV1719"/>
    <property type="match status" value="1"/>
</dbReference>
<dbReference type="EMBL" id="CP020925">
    <property type="protein sequence ID" value="ATP17483.1"/>
    <property type="molecule type" value="Genomic_DNA"/>
</dbReference>
<dbReference type="InterPro" id="IPR014757">
    <property type="entry name" value="Tscrpt_reg_IclR_C"/>
</dbReference>
<evidence type="ECO:0000313" key="17">
    <source>
        <dbReference type="Proteomes" id="UP000037029"/>
    </source>
</evidence>